<dbReference type="EMBL" id="CAMPGE010012814">
    <property type="protein sequence ID" value="CAI2371570.1"/>
    <property type="molecule type" value="Genomic_DNA"/>
</dbReference>
<feature type="compositionally biased region" description="Polar residues" evidence="2">
    <location>
        <begin position="623"/>
        <end position="646"/>
    </location>
</feature>
<organism evidence="3 4">
    <name type="scientific">Euplotes crassus</name>
    <dbReference type="NCBI Taxonomy" id="5936"/>
    <lineage>
        <taxon>Eukaryota</taxon>
        <taxon>Sar</taxon>
        <taxon>Alveolata</taxon>
        <taxon>Ciliophora</taxon>
        <taxon>Intramacronucleata</taxon>
        <taxon>Spirotrichea</taxon>
        <taxon>Hypotrichia</taxon>
        <taxon>Euplotida</taxon>
        <taxon>Euplotidae</taxon>
        <taxon>Moneuplotes</taxon>
    </lineage>
</organism>
<accession>A0AAD1UQZ6</accession>
<proteinExistence type="predicted"/>
<sequence length="958" mass="109369">MKILACCQASSKAKGSSEGSFQFEKLTILDRESLGTDSLGSTSHQGFWKTLKKEIFQKICKEQISFLNLHSPGKNKKFNEPTISSIRKAKAAPVTTESSLSSRSISKDKKPGSLPKRVKLTGRCTAKNKSIYEDEVSSKPKQAWRKKKSLPGLKKYSSNSQKSFNSTEVKSHSVSLSASRNEQKKKQQTKVVTPTMKKTRMSREMKTPSFGNNSGQDDPNSLYKDTLRREKGMEISAATERKDQEQDEPCKEIDISRLKKSTMPSLEKNSFGAIESSIANEESLIQYASIMGHKKRIQGIKKRSLCNSKNISNHFIKPRSSIRNQQKLVSEANSKTFEDNRNFEQFETSKLPKINFEERGLPQNHSAERIDRAKAQATAEYSAEKDRYIRYELASHSSKRDSCPNSMSDSVKGKKEDYDYYIDRPFNSIDESNKLNKTNTPSFHSENSIKVKKMIGNEIIRDAVSSTGKLQKKLTLKKGNCRKAKISAMISKEYKEDLVQGFDVARNRIGQSNSFEVKHRNLQSLNDSSKEIHSLRGLPSQDKRSRHSRSSKNGLARKDILGSTYEKQSMILIQNSQGMGLHASDMRNINAYTNQKCRKSEIKGYYKKQPKYFKNMNMPASLPSHQTSVQPWPSKRYSATQESNTSSKEDVHRASSELLNSEELRCSSGVAVSYNDNNLLEKELENAESNKVQQRIMNNKYNTTSNDGLTHLMLTAEDRVRVKKYDPKEAFVPVYKDRIEEDKDEDNYTSNFDSPSYQKGMVKSAVMLPGKVLDKIMGYYGDRRIMNSLCRGIKHKLKIHNDIETQKIEFPKILSESSDNQENEIFKISKSLRADYDSEWCRNDWESLVNAIQNSELSPKDLIVLNLYFTFMGIDLSFENLQAELLRALEETRGRWYSEFDPDIKFTFNDNNVEKIRELLIGLNHENFVSSEVSQLGIFDVFTNIIIEALQFLEFIPG</sequence>
<dbReference type="AlphaFoldDB" id="A0AAD1UQZ6"/>
<evidence type="ECO:0000256" key="1">
    <source>
        <dbReference type="SAM" id="Coils"/>
    </source>
</evidence>
<evidence type="ECO:0000313" key="4">
    <source>
        <dbReference type="Proteomes" id="UP001295684"/>
    </source>
</evidence>
<evidence type="ECO:0000313" key="3">
    <source>
        <dbReference type="EMBL" id="CAI2371570.1"/>
    </source>
</evidence>
<evidence type="ECO:0000256" key="2">
    <source>
        <dbReference type="SAM" id="MobiDB-lite"/>
    </source>
</evidence>
<protein>
    <recommendedName>
        <fullName evidence="5">DUF4378 domain-containing protein</fullName>
    </recommendedName>
</protein>
<gene>
    <name evidence="3" type="ORF">ECRASSUSDP1_LOCUS12894</name>
</gene>
<keyword evidence="4" id="KW-1185">Reference proteome</keyword>
<feature type="region of interest" description="Disordered" evidence="2">
    <location>
        <begin position="526"/>
        <end position="560"/>
    </location>
</feature>
<feature type="compositionally biased region" description="Polar residues" evidence="2">
    <location>
        <begin position="156"/>
        <end position="180"/>
    </location>
</feature>
<feature type="region of interest" description="Disordered" evidence="2">
    <location>
        <begin position="88"/>
        <end position="223"/>
    </location>
</feature>
<reference evidence="3" key="1">
    <citation type="submission" date="2023-07" db="EMBL/GenBank/DDBJ databases">
        <authorList>
            <consortium name="AG Swart"/>
            <person name="Singh M."/>
            <person name="Singh A."/>
            <person name="Seah K."/>
            <person name="Emmerich C."/>
        </authorList>
    </citation>
    <scope>NUCLEOTIDE SEQUENCE</scope>
    <source>
        <strain evidence="3">DP1</strain>
    </source>
</reference>
<evidence type="ECO:0008006" key="5">
    <source>
        <dbReference type="Google" id="ProtNLM"/>
    </source>
</evidence>
<comment type="caution">
    <text evidence="3">The sequence shown here is derived from an EMBL/GenBank/DDBJ whole genome shotgun (WGS) entry which is preliminary data.</text>
</comment>
<feature type="compositionally biased region" description="Polar residues" evidence="2">
    <location>
        <begin position="209"/>
        <end position="219"/>
    </location>
</feature>
<feature type="coiled-coil region" evidence="1">
    <location>
        <begin position="670"/>
        <end position="697"/>
    </location>
</feature>
<feature type="region of interest" description="Disordered" evidence="2">
    <location>
        <begin position="621"/>
        <end position="652"/>
    </location>
</feature>
<keyword evidence="1" id="KW-0175">Coiled coil</keyword>
<dbReference type="Proteomes" id="UP001295684">
    <property type="component" value="Unassembled WGS sequence"/>
</dbReference>
<name>A0AAD1UQZ6_EUPCR</name>